<dbReference type="EMBL" id="GBRH01265281">
    <property type="protein sequence ID" value="JAD32614.1"/>
    <property type="molecule type" value="Transcribed_RNA"/>
</dbReference>
<protein>
    <submittedName>
        <fullName evidence="1">Uncharacterized protein</fullName>
    </submittedName>
</protein>
<accession>A0A0A8YZS0</accession>
<reference evidence="1" key="1">
    <citation type="submission" date="2014-09" db="EMBL/GenBank/DDBJ databases">
        <authorList>
            <person name="Magalhaes I.L.F."/>
            <person name="Oliveira U."/>
            <person name="Santos F.R."/>
            <person name="Vidigal T.H.D.A."/>
            <person name="Brescovit A.D."/>
            <person name="Santos A.J."/>
        </authorList>
    </citation>
    <scope>NUCLEOTIDE SEQUENCE</scope>
    <source>
        <tissue evidence="1">Shoot tissue taken approximately 20 cm above the soil surface</tissue>
    </source>
</reference>
<reference evidence="1" key="2">
    <citation type="journal article" date="2015" name="Data Brief">
        <title>Shoot transcriptome of the giant reed, Arundo donax.</title>
        <authorList>
            <person name="Barrero R.A."/>
            <person name="Guerrero F.D."/>
            <person name="Moolhuijzen P."/>
            <person name="Goolsby J.A."/>
            <person name="Tidwell J."/>
            <person name="Bellgard S.E."/>
            <person name="Bellgard M.I."/>
        </authorList>
    </citation>
    <scope>NUCLEOTIDE SEQUENCE</scope>
    <source>
        <tissue evidence="1">Shoot tissue taken approximately 20 cm above the soil surface</tissue>
    </source>
</reference>
<name>A0A0A8YZS0_ARUDO</name>
<proteinExistence type="predicted"/>
<sequence>MLVGASALCWALWTSRNNVIFDKAPQHTPMQILFKGTYWFCFWSLLKKKERRLLINVVCQCLETSVMEIFAKHG</sequence>
<evidence type="ECO:0000313" key="1">
    <source>
        <dbReference type="EMBL" id="JAD32614.1"/>
    </source>
</evidence>
<organism evidence="1">
    <name type="scientific">Arundo donax</name>
    <name type="common">Giant reed</name>
    <name type="synonym">Donax arundinaceus</name>
    <dbReference type="NCBI Taxonomy" id="35708"/>
    <lineage>
        <taxon>Eukaryota</taxon>
        <taxon>Viridiplantae</taxon>
        <taxon>Streptophyta</taxon>
        <taxon>Embryophyta</taxon>
        <taxon>Tracheophyta</taxon>
        <taxon>Spermatophyta</taxon>
        <taxon>Magnoliopsida</taxon>
        <taxon>Liliopsida</taxon>
        <taxon>Poales</taxon>
        <taxon>Poaceae</taxon>
        <taxon>PACMAD clade</taxon>
        <taxon>Arundinoideae</taxon>
        <taxon>Arundineae</taxon>
        <taxon>Arundo</taxon>
    </lineage>
</organism>
<dbReference type="AlphaFoldDB" id="A0A0A8YZS0"/>